<dbReference type="Gramene" id="AUR62020549-RA">
    <property type="protein sequence ID" value="AUR62020549-RA:cds"/>
    <property type="gene ID" value="AUR62020549"/>
</dbReference>
<keyword evidence="3" id="KW-1133">Transmembrane helix</keyword>
<evidence type="ECO:0000256" key="1">
    <source>
        <dbReference type="ARBA" id="ARBA00004370"/>
    </source>
</evidence>
<sequence>MAAEEGSCCRCCCSFIFTIGLTALFMWLNLKPSNPVYSIENFNVFALNKTANNSIYYKNNHTIRYDFKLNNKENKDKGVYYDALNLTFYYYDALNPSLANKTLLGNDTITPFYQGHGKRTHRVRTIDAGGVRWENATATTSFFRVELNTTVRFKIVFWKTKRRHRFGLFADLHVDEQGSLLKRKKKGIKFRSGARNSLSVAVLLCLLLQPSTALPVSSIEDFTIYALKDATNSSHNNHTIHYDLRLTNSGSNGIYYDTLKLTLIYKPNHLTNFIIGNTTFIPFYQRHLRDNHFVGNIETRGVNWENATAPMTLRAELATTMRYKFRRNRLYQRLSNVVGADLKVNDEGNLVNKGIQLTSRAGMNVIGRFQFMSILLCILFFFQSW</sequence>
<dbReference type="InterPro" id="IPR044839">
    <property type="entry name" value="NDR1-like"/>
</dbReference>
<name>A0A803LYJ8_CHEQI</name>
<organism evidence="4 5">
    <name type="scientific">Chenopodium quinoa</name>
    <name type="common">Quinoa</name>
    <dbReference type="NCBI Taxonomy" id="63459"/>
    <lineage>
        <taxon>Eukaryota</taxon>
        <taxon>Viridiplantae</taxon>
        <taxon>Streptophyta</taxon>
        <taxon>Embryophyta</taxon>
        <taxon>Tracheophyta</taxon>
        <taxon>Spermatophyta</taxon>
        <taxon>Magnoliopsida</taxon>
        <taxon>eudicotyledons</taxon>
        <taxon>Gunneridae</taxon>
        <taxon>Pentapetalae</taxon>
        <taxon>Caryophyllales</taxon>
        <taxon>Chenopodiaceae</taxon>
        <taxon>Chenopodioideae</taxon>
        <taxon>Atripliceae</taxon>
        <taxon>Chenopodium</taxon>
    </lineage>
</organism>
<reference evidence="4" key="2">
    <citation type="submission" date="2021-03" db="UniProtKB">
        <authorList>
            <consortium name="EnsemblPlants"/>
        </authorList>
    </citation>
    <scope>IDENTIFICATION</scope>
</reference>
<protein>
    <recommendedName>
        <fullName evidence="6">Late embryogenesis abundant protein LEA-2 subgroup domain-containing protein</fullName>
    </recommendedName>
</protein>
<dbReference type="GO" id="GO:0005886">
    <property type="term" value="C:plasma membrane"/>
    <property type="evidence" value="ECO:0007669"/>
    <property type="project" value="TreeGrafter"/>
</dbReference>
<dbReference type="GO" id="GO:0098542">
    <property type="term" value="P:defense response to other organism"/>
    <property type="evidence" value="ECO:0007669"/>
    <property type="project" value="InterPro"/>
</dbReference>
<dbReference type="PANTHER" id="PTHR31415:SF52">
    <property type="entry name" value="LATE EMBRYOGENESIS ABUNDANT (LEA) HYDROXYPROLINE-RICH GLYCOPROTEIN FAMILY-RELATED"/>
    <property type="match status" value="1"/>
</dbReference>
<reference evidence="4" key="1">
    <citation type="journal article" date="2017" name="Nature">
        <title>The genome of Chenopodium quinoa.</title>
        <authorList>
            <person name="Jarvis D.E."/>
            <person name="Ho Y.S."/>
            <person name="Lightfoot D.J."/>
            <person name="Schmoeckel S.M."/>
            <person name="Li B."/>
            <person name="Borm T.J.A."/>
            <person name="Ohyanagi H."/>
            <person name="Mineta K."/>
            <person name="Michell C.T."/>
            <person name="Saber N."/>
            <person name="Kharbatia N.M."/>
            <person name="Rupper R.R."/>
            <person name="Sharp A.R."/>
            <person name="Dally N."/>
            <person name="Boughton B.A."/>
            <person name="Woo Y.H."/>
            <person name="Gao G."/>
            <person name="Schijlen E.G.W.M."/>
            <person name="Guo X."/>
            <person name="Momin A.A."/>
            <person name="Negrao S."/>
            <person name="Al-Babili S."/>
            <person name="Gehring C."/>
            <person name="Roessner U."/>
            <person name="Jung C."/>
            <person name="Murphy K."/>
            <person name="Arold S.T."/>
            <person name="Gojobori T."/>
            <person name="van der Linden C.G."/>
            <person name="van Loo E.N."/>
            <person name="Jellen E.N."/>
            <person name="Maughan P.J."/>
            <person name="Tester M."/>
        </authorList>
    </citation>
    <scope>NUCLEOTIDE SEQUENCE [LARGE SCALE GENOMIC DNA]</scope>
    <source>
        <strain evidence="4">cv. PI 614886</strain>
    </source>
</reference>
<evidence type="ECO:0008006" key="6">
    <source>
        <dbReference type="Google" id="ProtNLM"/>
    </source>
</evidence>
<keyword evidence="5" id="KW-1185">Reference proteome</keyword>
<comment type="subcellular location">
    <subcellularLocation>
        <location evidence="1">Membrane</location>
    </subcellularLocation>
</comment>
<feature type="transmembrane region" description="Helical" evidence="3">
    <location>
        <begin position="12"/>
        <end position="30"/>
    </location>
</feature>
<keyword evidence="3" id="KW-0812">Transmembrane</keyword>
<evidence type="ECO:0000313" key="5">
    <source>
        <dbReference type="Proteomes" id="UP000596660"/>
    </source>
</evidence>
<dbReference type="EnsemblPlants" id="AUR62020549-RA">
    <property type="protein sequence ID" value="AUR62020549-RA:cds"/>
    <property type="gene ID" value="AUR62020549"/>
</dbReference>
<evidence type="ECO:0000256" key="3">
    <source>
        <dbReference type="SAM" id="Phobius"/>
    </source>
</evidence>
<keyword evidence="2 3" id="KW-0472">Membrane</keyword>
<dbReference type="GO" id="GO:0009506">
    <property type="term" value="C:plasmodesma"/>
    <property type="evidence" value="ECO:0007669"/>
    <property type="project" value="TreeGrafter"/>
</dbReference>
<evidence type="ECO:0000256" key="2">
    <source>
        <dbReference type="ARBA" id="ARBA00023136"/>
    </source>
</evidence>
<accession>A0A803LYJ8</accession>
<dbReference type="Proteomes" id="UP000596660">
    <property type="component" value="Unplaced"/>
</dbReference>
<dbReference type="PANTHER" id="PTHR31415">
    <property type="entry name" value="OS05G0367900 PROTEIN"/>
    <property type="match status" value="1"/>
</dbReference>
<evidence type="ECO:0000313" key="4">
    <source>
        <dbReference type="EnsemblPlants" id="AUR62020549-RA:cds"/>
    </source>
</evidence>
<dbReference type="AlphaFoldDB" id="A0A803LYJ8"/>
<proteinExistence type="predicted"/>